<feature type="region of interest" description="Disordered" evidence="1">
    <location>
        <begin position="121"/>
        <end position="147"/>
    </location>
</feature>
<feature type="compositionally biased region" description="Basic residues" evidence="1">
    <location>
        <begin position="7"/>
        <end position="16"/>
    </location>
</feature>
<dbReference type="AlphaFoldDB" id="A0A4R0RJI6"/>
<comment type="caution">
    <text evidence="2">The sequence shown here is derived from an EMBL/GenBank/DDBJ whole genome shotgun (WGS) entry which is preliminary data.</text>
</comment>
<evidence type="ECO:0000313" key="3">
    <source>
        <dbReference type="Proteomes" id="UP000292702"/>
    </source>
</evidence>
<feature type="compositionally biased region" description="Low complexity" evidence="1">
    <location>
        <begin position="17"/>
        <end position="28"/>
    </location>
</feature>
<gene>
    <name evidence="2" type="ORF">EIP91_000653</name>
</gene>
<dbReference type="OrthoDB" id="2688840at2759"/>
<dbReference type="EMBL" id="RWJN01000113">
    <property type="protein sequence ID" value="TCD67033.1"/>
    <property type="molecule type" value="Genomic_DNA"/>
</dbReference>
<feature type="region of interest" description="Disordered" evidence="1">
    <location>
        <begin position="1"/>
        <end position="64"/>
    </location>
</feature>
<feature type="region of interest" description="Disordered" evidence="1">
    <location>
        <begin position="331"/>
        <end position="360"/>
    </location>
</feature>
<organism evidence="2 3">
    <name type="scientific">Steccherinum ochraceum</name>
    <dbReference type="NCBI Taxonomy" id="92696"/>
    <lineage>
        <taxon>Eukaryota</taxon>
        <taxon>Fungi</taxon>
        <taxon>Dikarya</taxon>
        <taxon>Basidiomycota</taxon>
        <taxon>Agaricomycotina</taxon>
        <taxon>Agaricomycetes</taxon>
        <taxon>Polyporales</taxon>
        <taxon>Steccherinaceae</taxon>
        <taxon>Steccherinum</taxon>
    </lineage>
</organism>
<keyword evidence="3" id="KW-1185">Reference proteome</keyword>
<dbReference type="STRING" id="92696.A0A4R0RJI6"/>
<feature type="compositionally biased region" description="Polar residues" evidence="1">
    <location>
        <begin position="343"/>
        <end position="360"/>
    </location>
</feature>
<evidence type="ECO:0000256" key="1">
    <source>
        <dbReference type="SAM" id="MobiDB-lite"/>
    </source>
</evidence>
<accession>A0A4R0RJI6</accession>
<proteinExistence type="predicted"/>
<protein>
    <submittedName>
        <fullName evidence="2">Uncharacterized protein</fullName>
    </submittedName>
</protein>
<name>A0A4R0RJI6_9APHY</name>
<feature type="compositionally biased region" description="Low complexity" evidence="1">
    <location>
        <begin position="236"/>
        <end position="250"/>
    </location>
</feature>
<dbReference type="Proteomes" id="UP000292702">
    <property type="component" value="Unassembled WGS sequence"/>
</dbReference>
<reference evidence="2 3" key="1">
    <citation type="submission" date="2018-11" db="EMBL/GenBank/DDBJ databases">
        <title>Genome assembly of Steccherinum ochraceum LE-BIN_3174, the white-rot fungus of the Steccherinaceae family (The Residual Polyporoid clade, Polyporales, Basidiomycota).</title>
        <authorList>
            <person name="Fedorova T.V."/>
            <person name="Glazunova O.A."/>
            <person name="Landesman E.O."/>
            <person name="Moiseenko K.V."/>
            <person name="Psurtseva N.V."/>
            <person name="Savinova O.S."/>
            <person name="Shakhova N.V."/>
            <person name="Tyazhelova T.V."/>
            <person name="Vasina D.V."/>
        </authorList>
    </citation>
    <scope>NUCLEOTIDE SEQUENCE [LARGE SCALE GENOMIC DNA]</scope>
    <source>
        <strain evidence="2 3">LE-BIN_3174</strain>
    </source>
</reference>
<feature type="compositionally biased region" description="Acidic residues" evidence="1">
    <location>
        <begin position="222"/>
        <end position="235"/>
    </location>
</feature>
<sequence>MSSIPSRSHHHRRRSHSASSSPHSQSSRYLANAPWRGTHKRARPATLRSPSYKDLTCSSPPEKWDVDMWRRGKRARMSPSPSPVFPGVRPLEVSDGFSGLHLPASFTYSFPSTSAAFELYPNSPHKSPARPTRSSDAIMAEQGPTDNVDQLRTDAFWELHRSVAENGEGLVSRMRDWETLQAQSELRLTSESYRRRASGGQQTQSSWTRKRPLPAQSWPSDPTEDDESDEDDDIQIVDGDSSSSGSSPCSREPPRKKRAFSLSVMDIDYPTPFNSYTTPDSRERCSSPLGTPFVDMATVDSDEDEEECNSSPPALTHAYTNSANSSLVSLTLPPPHIAHNSHHPSSTATEDSTLDVPSTASRTENAIAALSLALANGAGGLNDYEALRVTEDKTSELDESLIGEMWH</sequence>
<feature type="region of interest" description="Disordered" evidence="1">
    <location>
        <begin position="191"/>
        <end position="263"/>
    </location>
</feature>
<evidence type="ECO:0000313" key="2">
    <source>
        <dbReference type="EMBL" id="TCD67033.1"/>
    </source>
</evidence>